<dbReference type="SUPFAM" id="SSF48179">
    <property type="entry name" value="6-phosphogluconate dehydrogenase C-terminal domain-like"/>
    <property type="match status" value="1"/>
</dbReference>
<comment type="subcellular location">
    <subcellularLocation>
        <location evidence="5">Cytoplasm</location>
    </subcellularLocation>
</comment>
<accession>A0ABN3Y5I8</accession>
<evidence type="ECO:0000256" key="7">
    <source>
        <dbReference type="RuleBase" id="RU003903"/>
    </source>
</evidence>
<feature type="domain" description="Pyrroline-5-carboxylate reductase catalytic N-terminal" evidence="8">
    <location>
        <begin position="5"/>
        <end position="100"/>
    </location>
</feature>
<gene>
    <name evidence="5 10" type="primary">proC</name>
    <name evidence="10" type="ORF">GCM10019998_13140</name>
</gene>
<dbReference type="RefSeq" id="WP_083498229.1">
    <property type="nucleotide sequence ID" value="NZ_BAAAXQ010000041.1"/>
</dbReference>
<comment type="caution">
    <text evidence="10">The sequence shown here is derived from an EMBL/GenBank/DDBJ whole genome shotgun (WGS) entry which is preliminary data.</text>
</comment>
<keyword evidence="4 5" id="KW-0560">Oxidoreductase</keyword>
<dbReference type="PIRSF" id="PIRSF000193">
    <property type="entry name" value="Pyrrol-5-carb_rd"/>
    <property type="match status" value="1"/>
</dbReference>
<evidence type="ECO:0000256" key="3">
    <source>
        <dbReference type="ARBA" id="ARBA00022857"/>
    </source>
</evidence>
<dbReference type="SUPFAM" id="SSF51735">
    <property type="entry name" value="NAD(P)-binding Rossmann-fold domains"/>
    <property type="match status" value="1"/>
</dbReference>
<dbReference type="HAMAP" id="MF_01925">
    <property type="entry name" value="P5C_reductase"/>
    <property type="match status" value="1"/>
</dbReference>
<keyword evidence="11" id="KW-1185">Reference proteome</keyword>
<keyword evidence="2 5" id="KW-0641">Proline biosynthesis</keyword>
<reference evidence="10 11" key="1">
    <citation type="journal article" date="2019" name="Int. J. Syst. Evol. Microbiol.">
        <title>The Global Catalogue of Microorganisms (GCM) 10K type strain sequencing project: providing services to taxonomists for standard genome sequencing and annotation.</title>
        <authorList>
            <consortium name="The Broad Institute Genomics Platform"/>
            <consortium name="The Broad Institute Genome Sequencing Center for Infectious Disease"/>
            <person name="Wu L."/>
            <person name="Ma J."/>
        </authorList>
    </citation>
    <scope>NUCLEOTIDE SEQUENCE [LARGE SCALE GENOMIC DNA]</scope>
    <source>
        <strain evidence="10 11">JCM 8736</strain>
    </source>
</reference>
<dbReference type="InterPro" id="IPR000304">
    <property type="entry name" value="Pyrroline-COOH_reductase"/>
</dbReference>
<dbReference type="PROSITE" id="PS00521">
    <property type="entry name" value="P5CR"/>
    <property type="match status" value="1"/>
</dbReference>
<evidence type="ECO:0000313" key="10">
    <source>
        <dbReference type="EMBL" id="GAA3018152.1"/>
    </source>
</evidence>
<dbReference type="EMBL" id="BAAAXQ010000041">
    <property type="protein sequence ID" value="GAA3018152.1"/>
    <property type="molecule type" value="Genomic_DNA"/>
</dbReference>
<protein>
    <recommendedName>
        <fullName evidence="5 6">Pyrroline-5-carboxylate reductase</fullName>
        <shortName evidence="5">P5C reductase</shortName>
        <shortName evidence="5">P5CR</shortName>
        <ecNumber evidence="5 6">1.5.1.2</ecNumber>
    </recommendedName>
    <alternativeName>
        <fullName evidence="5">PCA reductase</fullName>
    </alternativeName>
</protein>
<evidence type="ECO:0000256" key="6">
    <source>
        <dbReference type="NCBIfam" id="TIGR00112"/>
    </source>
</evidence>
<dbReference type="EC" id="1.5.1.2" evidence="5 6"/>
<dbReference type="InterPro" id="IPR008927">
    <property type="entry name" value="6-PGluconate_DH-like_C_sf"/>
</dbReference>
<dbReference type="InterPro" id="IPR053790">
    <property type="entry name" value="P5CR-like_CS"/>
</dbReference>
<evidence type="ECO:0000256" key="1">
    <source>
        <dbReference type="ARBA" id="ARBA00005525"/>
    </source>
</evidence>
<dbReference type="Pfam" id="PF14748">
    <property type="entry name" value="P5CR_dimer"/>
    <property type="match status" value="1"/>
</dbReference>
<comment type="catalytic activity">
    <reaction evidence="5">
        <text>L-proline + NAD(+) = (S)-1-pyrroline-5-carboxylate + NADH + 2 H(+)</text>
        <dbReference type="Rhea" id="RHEA:14105"/>
        <dbReference type="ChEBI" id="CHEBI:15378"/>
        <dbReference type="ChEBI" id="CHEBI:17388"/>
        <dbReference type="ChEBI" id="CHEBI:57540"/>
        <dbReference type="ChEBI" id="CHEBI:57945"/>
        <dbReference type="ChEBI" id="CHEBI:60039"/>
        <dbReference type="EC" id="1.5.1.2"/>
    </reaction>
</comment>
<dbReference type="InterPro" id="IPR029036">
    <property type="entry name" value="P5CR_dimer"/>
</dbReference>
<evidence type="ECO:0000256" key="4">
    <source>
        <dbReference type="ARBA" id="ARBA00023002"/>
    </source>
</evidence>
<name>A0ABN3Y5I8_9ENTE</name>
<proteinExistence type="inferred from homology"/>
<comment type="similarity">
    <text evidence="1 5 7">Belongs to the pyrroline-5-carboxylate reductase family.</text>
</comment>
<comment type="pathway">
    <text evidence="5 7">Amino-acid biosynthesis; L-proline biosynthesis; L-proline from L-glutamate 5-semialdehyde: step 1/1.</text>
</comment>
<comment type="catalytic activity">
    <reaction evidence="5 7">
        <text>L-proline + NADP(+) = (S)-1-pyrroline-5-carboxylate + NADPH + 2 H(+)</text>
        <dbReference type="Rhea" id="RHEA:14109"/>
        <dbReference type="ChEBI" id="CHEBI:15378"/>
        <dbReference type="ChEBI" id="CHEBI:17388"/>
        <dbReference type="ChEBI" id="CHEBI:57783"/>
        <dbReference type="ChEBI" id="CHEBI:58349"/>
        <dbReference type="ChEBI" id="CHEBI:60039"/>
        <dbReference type="EC" id="1.5.1.2"/>
    </reaction>
</comment>
<evidence type="ECO:0000313" key="11">
    <source>
        <dbReference type="Proteomes" id="UP001501577"/>
    </source>
</evidence>
<dbReference type="InterPro" id="IPR036291">
    <property type="entry name" value="NAD(P)-bd_dom_sf"/>
</dbReference>
<evidence type="ECO:0000256" key="5">
    <source>
        <dbReference type="HAMAP-Rule" id="MF_01925"/>
    </source>
</evidence>
<evidence type="ECO:0000256" key="2">
    <source>
        <dbReference type="ARBA" id="ARBA00022650"/>
    </source>
</evidence>
<feature type="domain" description="Pyrroline-5-carboxylate reductase dimerisation" evidence="9">
    <location>
        <begin position="162"/>
        <end position="266"/>
    </location>
</feature>
<sequence>MTHTISFYGAGNMAQAIIAGLISSGFYKKEEIYVYNHRYEPTLQKLEEEYGIQPILNEKDLFEKSDLVILAVKPAVLTQILPQVKKYLREEHVLVSLAAGISIRQITDLTGPHKIIRAIPNTPAMVNQAMSSISPNNLTTKEEVQLVLEVFNKFGKAKVVSEQLIDAVVGVSGSAPAYVYLFIEALADGAVAQGLSRNDAYEFAAQAVLGAAKMVEETGKHPAELKDMVTSPKGTTIAAVQSLEMSNFRASVIKAVEAAAQKNRQMSEEK</sequence>
<dbReference type="Proteomes" id="UP001501577">
    <property type="component" value="Unassembled WGS sequence"/>
</dbReference>
<dbReference type="Gene3D" id="3.40.50.720">
    <property type="entry name" value="NAD(P)-binding Rossmann-like Domain"/>
    <property type="match status" value="1"/>
</dbReference>
<keyword evidence="5 7" id="KW-0028">Amino-acid biosynthesis</keyword>
<dbReference type="PANTHER" id="PTHR11645">
    <property type="entry name" value="PYRROLINE-5-CARBOXYLATE REDUCTASE"/>
    <property type="match status" value="1"/>
</dbReference>
<dbReference type="NCBIfam" id="TIGR00112">
    <property type="entry name" value="proC"/>
    <property type="match status" value="1"/>
</dbReference>
<evidence type="ECO:0000259" key="8">
    <source>
        <dbReference type="Pfam" id="PF03807"/>
    </source>
</evidence>
<comment type="function">
    <text evidence="5">Catalyzes the reduction of 1-pyrroline-5-carboxylate (PCA) to L-proline.</text>
</comment>
<dbReference type="PANTHER" id="PTHR11645:SF0">
    <property type="entry name" value="PYRROLINE-5-CARBOXYLATE REDUCTASE 3"/>
    <property type="match status" value="1"/>
</dbReference>
<organism evidence="10 11">
    <name type="scientific">Tetragenococcus solitarius</name>
    <dbReference type="NCBI Taxonomy" id="71453"/>
    <lineage>
        <taxon>Bacteria</taxon>
        <taxon>Bacillati</taxon>
        <taxon>Bacillota</taxon>
        <taxon>Bacilli</taxon>
        <taxon>Lactobacillales</taxon>
        <taxon>Enterococcaceae</taxon>
        <taxon>Tetragenococcus</taxon>
    </lineage>
</organism>
<dbReference type="Pfam" id="PF03807">
    <property type="entry name" value="F420_oxidored"/>
    <property type="match status" value="1"/>
</dbReference>
<evidence type="ECO:0000259" key="9">
    <source>
        <dbReference type="Pfam" id="PF14748"/>
    </source>
</evidence>
<dbReference type="InterPro" id="IPR028939">
    <property type="entry name" value="P5C_Rdtase_cat_N"/>
</dbReference>
<keyword evidence="5" id="KW-0963">Cytoplasm</keyword>
<dbReference type="Gene3D" id="1.10.3730.10">
    <property type="entry name" value="ProC C-terminal domain-like"/>
    <property type="match status" value="1"/>
</dbReference>
<keyword evidence="3 5" id="KW-0521">NADP</keyword>